<dbReference type="PANTHER" id="PTHR11559">
    <property type="entry name" value="CARBOXYLESTERASE"/>
    <property type="match status" value="1"/>
</dbReference>
<comment type="caution">
    <text evidence="3">The sequence shown here is derived from an EMBL/GenBank/DDBJ whole genome shotgun (WGS) entry which is preliminary data.</text>
</comment>
<name>A0A8T9CLZ5_9HELO</name>
<accession>A0A8T9CLZ5</accession>
<keyword evidence="4" id="KW-1185">Reference proteome</keyword>
<dbReference type="AlphaFoldDB" id="A0A8T9CLZ5"/>
<dbReference type="InterPro" id="IPR050309">
    <property type="entry name" value="Type-B_Carboxylest/Lipase"/>
</dbReference>
<dbReference type="InterPro" id="IPR002018">
    <property type="entry name" value="CarbesteraseB"/>
</dbReference>
<dbReference type="EMBL" id="QGMK01000161">
    <property type="protein sequence ID" value="TVY83713.1"/>
    <property type="molecule type" value="Genomic_DNA"/>
</dbReference>
<feature type="chain" id="PRO_5035883886" evidence="1">
    <location>
        <begin position="21"/>
        <end position="534"/>
    </location>
</feature>
<dbReference type="Pfam" id="PF00135">
    <property type="entry name" value="COesterase"/>
    <property type="match status" value="1"/>
</dbReference>
<dbReference type="Gene3D" id="3.40.50.1820">
    <property type="entry name" value="alpha/beta hydrolase"/>
    <property type="match status" value="1"/>
</dbReference>
<evidence type="ECO:0000259" key="2">
    <source>
        <dbReference type="Pfam" id="PF00135"/>
    </source>
</evidence>
<organism evidence="3 4">
    <name type="scientific">Lachnellula suecica</name>
    <dbReference type="NCBI Taxonomy" id="602035"/>
    <lineage>
        <taxon>Eukaryota</taxon>
        <taxon>Fungi</taxon>
        <taxon>Dikarya</taxon>
        <taxon>Ascomycota</taxon>
        <taxon>Pezizomycotina</taxon>
        <taxon>Leotiomycetes</taxon>
        <taxon>Helotiales</taxon>
        <taxon>Lachnaceae</taxon>
        <taxon>Lachnellula</taxon>
    </lineage>
</organism>
<keyword evidence="1" id="KW-0732">Signal</keyword>
<dbReference type="Proteomes" id="UP000469558">
    <property type="component" value="Unassembled WGS sequence"/>
</dbReference>
<feature type="signal peptide" evidence="1">
    <location>
        <begin position="1"/>
        <end position="20"/>
    </location>
</feature>
<evidence type="ECO:0000256" key="1">
    <source>
        <dbReference type="SAM" id="SignalP"/>
    </source>
</evidence>
<evidence type="ECO:0000313" key="3">
    <source>
        <dbReference type="EMBL" id="TVY83713.1"/>
    </source>
</evidence>
<dbReference type="InterPro" id="IPR029058">
    <property type="entry name" value="AB_hydrolase_fold"/>
</dbReference>
<dbReference type="InterPro" id="IPR019819">
    <property type="entry name" value="Carboxylesterase_B_CS"/>
</dbReference>
<dbReference type="SUPFAM" id="SSF53474">
    <property type="entry name" value="alpha/beta-Hydrolases"/>
    <property type="match status" value="1"/>
</dbReference>
<sequence>MAGLGRFALILGGLLSVVAAQNGALTNDSLPVVDLGYAIHQASISISNQSNTYYNFSNIRYAAPPLGNLRFNATLPPLDNRTAGIQDGSYGNICPQAFASWQIGDLSLNPGASNENEDCLFLDVVVPENVYAQNKAVPVIVWIHGGGYTLGSKYAAGNPTGLLDQSLDAASGGQIWVGINYRLGAFGWLNGETFSKSGTPNVGLYDQRMALEWVQKNIHLFGGDASRVTAMGESAGGGSILHQVTAYGGRKAPFNQAIMQSPAFIPNPLKSQSDSAFRKFLTAANVSTLEEARMLDTSVLQLASKIAQGKAFYGTFTFGPMPDGDFVPDLPGKLLLDGKFDQNLTILAAHNSNEAGHYTPPTATYSDNFTTYIQLYFPAISPETLTYLAETLYPPIFDGSQPYTTPFDRLNLAISHFTFVCSTSWLGHAFNCAIYNYLFSVAPGNHTQDVPYTFFNGAIASVKNDTVAVMMQRYLAGFVENGDPNREGVPDWGTFGGDSRVMNFNQTFVDIEVDEQAVGERCGWWQKALYGDDF</sequence>
<protein>
    <submittedName>
        <fullName evidence="3">Carboxylesterase patB</fullName>
    </submittedName>
</protein>
<feature type="domain" description="Carboxylesterase type B" evidence="2">
    <location>
        <begin position="48"/>
        <end position="509"/>
    </location>
</feature>
<dbReference type="OrthoDB" id="408631at2759"/>
<reference evidence="3 4" key="1">
    <citation type="submission" date="2018-05" db="EMBL/GenBank/DDBJ databases">
        <title>Genome sequencing and assembly of the regulated plant pathogen Lachnellula willkommii and related sister species for the development of diagnostic species identification markers.</title>
        <authorList>
            <person name="Giroux E."/>
            <person name="Bilodeau G."/>
        </authorList>
    </citation>
    <scope>NUCLEOTIDE SEQUENCE [LARGE SCALE GENOMIC DNA]</scope>
    <source>
        <strain evidence="3 4">CBS 268.59</strain>
    </source>
</reference>
<evidence type="ECO:0000313" key="4">
    <source>
        <dbReference type="Proteomes" id="UP000469558"/>
    </source>
</evidence>
<proteinExistence type="predicted"/>
<gene>
    <name evidence="3" type="primary">patB_3</name>
    <name evidence="3" type="ORF">LSUE1_G002571</name>
</gene>
<dbReference type="PROSITE" id="PS00941">
    <property type="entry name" value="CARBOXYLESTERASE_B_2"/>
    <property type="match status" value="1"/>
</dbReference>